<keyword evidence="3" id="KW-1185">Reference proteome</keyword>
<proteinExistence type="predicted"/>
<dbReference type="InterPro" id="IPR011668">
    <property type="entry name" value="HVO_2753-like_ZBP"/>
</dbReference>
<dbReference type="PATRIC" id="fig|1326980.6.peg.1052"/>
<dbReference type="Proteomes" id="UP000054284">
    <property type="component" value="Unassembled WGS sequence"/>
</dbReference>
<dbReference type="AlphaFoldDB" id="W7KMC8"/>
<dbReference type="InterPro" id="IPR044720">
    <property type="entry name" value="HVO_2753-like"/>
</dbReference>
<gene>
    <name evidence="2" type="ORF">ASUL_05306</name>
</gene>
<organism evidence="2 3">
    <name type="scientific">Candidatus Aramenus sulfurataquae</name>
    <dbReference type="NCBI Taxonomy" id="1326980"/>
    <lineage>
        <taxon>Archaea</taxon>
        <taxon>Thermoproteota</taxon>
        <taxon>Thermoprotei</taxon>
        <taxon>Sulfolobales</taxon>
        <taxon>Sulfolobaceae</taxon>
        <taxon>Candidatus Aramenus</taxon>
    </lineage>
</organism>
<name>W7KMC8_9CREN</name>
<dbReference type="NCBIfam" id="NF011481">
    <property type="entry name" value="PRK14890.1"/>
    <property type="match status" value="1"/>
</dbReference>
<feature type="domain" description="Small zinc finger protein HVO-2753-like zinc-binding pocket" evidence="1">
    <location>
        <begin position="24"/>
        <end position="69"/>
    </location>
</feature>
<comment type="caution">
    <text evidence="2">The sequence shown here is derived from an EMBL/GenBank/DDBJ whole genome shotgun (WGS) entry which is preliminary data.</text>
</comment>
<dbReference type="EMBL" id="ASRH01000004">
    <property type="protein sequence ID" value="EWG07383.1"/>
    <property type="molecule type" value="Genomic_DNA"/>
</dbReference>
<dbReference type="Pfam" id="PF07754">
    <property type="entry name" value="HVO_2753_ZBP"/>
    <property type="match status" value="1"/>
</dbReference>
<dbReference type="PANTHER" id="PTHR40733">
    <property type="entry name" value="ZINC-RIBBON RNA-BINDING PROTEIN INVOLVED IN TRANSLATION-RELATED"/>
    <property type="match status" value="1"/>
</dbReference>
<accession>W7KMC8</accession>
<evidence type="ECO:0000313" key="3">
    <source>
        <dbReference type="Proteomes" id="UP000054284"/>
    </source>
</evidence>
<evidence type="ECO:0000259" key="1">
    <source>
        <dbReference type="Pfam" id="PF07754"/>
    </source>
</evidence>
<reference evidence="2 3" key="1">
    <citation type="journal article" date="2014" name="Genome Announc.">
        <title>Draft Genome Sequence of the Sulfolobales Archaeon AZ1, Obtained through Metagenomic Analysis of a Mexican Hot Spring.</title>
        <authorList>
            <person name="Servin-Garciduenas L.E."/>
            <person name="Martinez-Romero E."/>
        </authorList>
    </citation>
    <scope>NUCLEOTIDE SEQUENCE [LARGE SCALE GENOMIC DNA]</scope>
    <source>
        <strain evidence="2">AZ1-illumnia</strain>
    </source>
</reference>
<evidence type="ECO:0000313" key="2">
    <source>
        <dbReference type="EMBL" id="EWG07383.1"/>
    </source>
</evidence>
<protein>
    <submittedName>
        <fullName evidence="2">Zn-ribbon RNA-binding protein</fullName>
    </submittedName>
</protein>
<sequence>MVNKRDCEMSVKLSLKEEIVPPVCSSCGRLIHPREKGVEFYCPNCGEVLIQRDKYCRLQGVEYTCPKCGFTGP</sequence>
<dbReference type="PANTHER" id="PTHR40733:SF1">
    <property type="entry name" value="SMALL ZINC FINGER PROTEIN HVO-2753-LIKE ZINC-BINDING POCKET DOMAIN-CONTAINING PROTEIN"/>
    <property type="match status" value="1"/>
</dbReference>